<keyword evidence="7" id="KW-1185">Reference proteome</keyword>
<dbReference type="Proteomes" id="UP001291623">
    <property type="component" value="Unassembled WGS sequence"/>
</dbReference>
<dbReference type="CDD" id="cd02242">
    <property type="entry name" value="cupin_11S_legumin_N"/>
    <property type="match status" value="1"/>
</dbReference>
<dbReference type="GO" id="GO:0045735">
    <property type="term" value="F:nutrient reservoir activity"/>
    <property type="evidence" value="ECO:0007669"/>
    <property type="project" value="UniProtKB-KW"/>
</dbReference>
<dbReference type="SUPFAM" id="SSF51182">
    <property type="entry name" value="RmlC-like cupins"/>
    <property type="match status" value="1"/>
</dbReference>
<keyword evidence="4" id="KW-1015">Disulfide bond</keyword>
<dbReference type="InterPro" id="IPR006045">
    <property type="entry name" value="Cupin_1"/>
</dbReference>
<dbReference type="FunFam" id="2.60.120.10:FF:000073">
    <property type="entry name" value="Glycinin G1"/>
    <property type="match status" value="1"/>
</dbReference>
<organism evidence="6 7">
    <name type="scientific">Anisodus tanguticus</name>
    <dbReference type="NCBI Taxonomy" id="243964"/>
    <lineage>
        <taxon>Eukaryota</taxon>
        <taxon>Viridiplantae</taxon>
        <taxon>Streptophyta</taxon>
        <taxon>Embryophyta</taxon>
        <taxon>Tracheophyta</taxon>
        <taxon>Spermatophyta</taxon>
        <taxon>Magnoliopsida</taxon>
        <taxon>eudicotyledons</taxon>
        <taxon>Gunneridae</taxon>
        <taxon>Pentapetalae</taxon>
        <taxon>asterids</taxon>
        <taxon>lamiids</taxon>
        <taxon>Solanales</taxon>
        <taxon>Solanaceae</taxon>
        <taxon>Solanoideae</taxon>
        <taxon>Hyoscyameae</taxon>
        <taxon>Anisodus</taxon>
    </lineage>
</organism>
<accession>A0AAE1V5D2</accession>
<comment type="similarity">
    <text evidence="1">Belongs to the 11S seed storage protein (globulins) family.</text>
</comment>
<dbReference type="EMBL" id="JAVYJV010000012">
    <property type="protein sequence ID" value="KAK4357008.1"/>
    <property type="molecule type" value="Genomic_DNA"/>
</dbReference>
<dbReference type="AlphaFoldDB" id="A0AAE1V5D2"/>
<keyword evidence="3" id="KW-0708">Seed storage protein</keyword>
<reference evidence="6" key="1">
    <citation type="submission" date="2023-12" db="EMBL/GenBank/DDBJ databases">
        <title>Genome assembly of Anisodus tanguticus.</title>
        <authorList>
            <person name="Wang Y.-J."/>
        </authorList>
    </citation>
    <scope>NUCLEOTIDE SEQUENCE</scope>
    <source>
        <strain evidence="6">KB-2021</strain>
        <tissue evidence="6">Leaf</tissue>
    </source>
</reference>
<keyword evidence="2" id="KW-0758">Storage protein</keyword>
<proteinExistence type="inferred from homology"/>
<dbReference type="PANTHER" id="PTHR31189:SF76">
    <property type="entry name" value="11S GLOBULIN SUBUNIT BETA-LIKE"/>
    <property type="match status" value="1"/>
</dbReference>
<gene>
    <name evidence="6" type="ORF">RND71_022618</name>
</gene>
<evidence type="ECO:0000313" key="6">
    <source>
        <dbReference type="EMBL" id="KAK4357008.1"/>
    </source>
</evidence>
<protein>
    <recommendedName>
        <fullName evidence="5">Cupin type-1 domain-containing protein</fullName>
    </recommendedName>
</protein>
<dbReference type="PANTHER" id="PTHR31189">
    <property type="entry name" value="OS03G0336100 PROTEIN-RELATED"/>
    <property type="match status" value="1"/>
</dbReference>
<evidence type="ECO:0000256" key="2">
    <source>
        <dbReference type="ARBA" id="ARBA00022761"/>
    </source>
</evidence>
<dbReference type="PRINTS" id="PR00439">
    <property type="entry name" value="11SGLOBULIN"/>
</dbReference>
<feature type="domain" description="Cupin type-1" evidence="5">
    <location>
        <begin position="99"/>
        <end position="305"/>
    </location>
</feature>
<dbReference type="InterPro" id="IPR011051">
    <property type="entry name" value="RmlC_Cupin_sf"/>
</dbReference>
<evidence type="ECO:0000259" key="5">
    <source>
        <dbReference type="SMART" id="SM00835"/>
    </source>
</evidence>
<dbReference type="InterPro" id="IPR006044">
    <property type="entry name" value="11S_seedstore_pln"/>
</dbReference>
<evidence type="ECO:0000313" key="7">
    <source>
        <dbReference type="Proteomes" id="UP001291623"/>
    </source>
</evidence>
<dbReference type="Gene3D" id="2.60.120.10">
    <property type="entry name" value="Jelly Rolls"/>
    <property type="match status" value="2"/>
</dbReference>
<evidence type="ECO:0000256" key="3">
    <source>
        <dbReference type="ARBA" id="ARBA00023129"/>
    </source>
</evidence>
<feature type="domain" description="Cupin type-1" evidence="5">
    <location>
        <begin position="353"/>
        <end position="502"/>
    </location>
</feature>
<evidence type="ECO:0000256" key="4">
    <source>
        <dbReference type="ARBA" id="ARBA00023157"/>
    </source>
</evidence>
<dbReference type="SMART" id="SM00835">
    <property type="entry name" value="Cupin_1"/>
    <property type="match status" value="2"/>
</dbReference>
<comment type="caution">
    <text evidence="6">The sequence shown here is derived from an EMBL/GenBank/DDBJ whole genome shotgun (WGS) entry which is preliminary data.</text>
</comment>
<sequence>MQHFHPCRTSTCQTSKPLLLPINSINSHLHFPSPQFFSKHTTMATYSSVSLLSFSLCFLVLSHGCFAQLLEQQSVWQRLQQQQQNRALRSKTECQIERLNAQEPTRKFESEAGVIEFWDATQEQFECAGVQAVRHEIRRNGLLLPYYTNTPQLMYIIQGRGIHSTMIPGCAETYEAQSGESRTGERRRSFNDRHQKLRRFRAGDVLALPAGVSFWMYNDAEEPIVTVSLLDTSNHANQLDLSFRSFFLAGNPQRGVQQQFVGRQQETTMQARRSEQERSTGGNIFNGFDTQLLSEAFNVDVETIRKLQGQNEERGVIVKAEELRLNLPEEQQQGGRWPVNGLEETLCTMKLRENIGHPSRSDVYNPRGGRVSTVNSNTLPILNWLQLSAERGTLYRNAIVAPHWNTNAHSIIYIIRGSGRIQVVGNTGRSVFDDEVRQNQLLIVPQNFAIVKRAGNEGLEYIAFKTNDNAMTSPLAGRLSAIRAMPEEVLMNAYQISRQEARSLKYNREELTVFGPGSRSSRRGEYA</sequence>
<dbReference type="Pfam" id="PF00190">
    <property type="entry name" value="Cupin_1"/>
    <property type="match status" value="2"/>
</dbReference>
<dbReference type="CDD" id="cd02243">
    <property type="entry name" value="cupin_11S_legumin_C"/>
    <property type="match status" value="1"/>
</dbReference>
<dbReference type="InterPro" id="IPR050253">
    <property type="entry name" value="Seed_Storage-Functional"/>
</dbReference>
<dbReference type="InterPro" id="IPR014710">
    <property type="entry name" value="RmlC-like_jellyroll"/>
</dbReference>
<evidence type="ECO:0000256" key="1">
    <source>
        <dbReference type="ARBA" id="ARBA00007178"/>
    </source>
</evidence>
<name>A0AAE1V5D2_9SOLA</name>